<keyword evidence="3 5" id="KW-0456">Lyase</keyword>
<comment type="caution">
    <text evidence="5">Lacks conserved residue(s) required for the propagation of feature annotation.</text>
</comment>
<evidence type="ECO:0000256" key="3">
    <source>
        <dbReference type="ARBA" id="ARBA00023239"/>
    </source>
</evidence>
<feature type="binding site" evidence="5">
    <location>
        <position position="247"/>
    </location>
    <ligand>
        <name>3-dehydroquinate</name>
        <dbReference type="ChEBI" id="CHEBI:32364"/>
    </ligand>
</feature>
<name>A0A923NIT1_9FIRM</name>
<comment type="function">
    <text evidence="5">Involved in the third step of the chorismate pathway, which leads to the biosynthesis of aromatic amino acids. Catalyzes the cis-dehydration of 3-dehydroquinate (DHQ) and introduces the first double bond of the aromatic ring to yield 3-dehydroshikimate.</text>
</comment>
<accession>A0A923NIT1</accession>
<gene>
    <name evidence="5 6" type="primary">aroD</name>
    <name evidence="6" type="ORF">H9L42_02890</name>
</gene>
<dbReference type="FunFam" id="3.20.20.70:FF:000047">
    <property type="entry name" value="3-dehydroquinate dehydratase"/>
    <property type="match status" value="1"/>
</dbReference>
<protein>
    <recommendedName>
        <fullName evidence="5">3-dehydroquinate dehydratase</fullName>
        <shortName evidence="5">3-dehydroquinase</shortName>
        <ecNumber evidence="5">4.2.1.10</ecNumber>
    </recommendedName>
    <alternativeName>
        <fullName evidence="5">Type I DHQase</fullName>
    </alternativeName>
    <alternativeName>
        <fullName evidence="5">Type I dehydroquinase</fullName>
        <shortName evidence="5">DHQ1</shortName>
    </alternativeName>
</protein>
<dbReference type="RefSeq" id="WP_187301952.1">
    <property type="nucleotide sequence ID" value="NZ_JACRYT010000002.1"/>
</dbReference>
<dbReference type="SUPFAM" id="SSF51569">
    <property type="entry name" value="Aldolase"/>
    <property type="match status" value="1"/>
</dbReference>
<dbReference type="GO" id="GO:0008652">
    <property type="term" value="P:amino acid biosynthetic process"/>
    <property type="evidence" value="ECO:0007669"/>
    <property type="project" value="UniProtKB-KW"/>
</dbReference>
<dbReference type="Proteomes" id="UP000602647">
    <property type="component" value="Unassembled WGS sequence"/>
</dbReference>
<dbReference type="GO" id="GO:0003855">
    <property type="term" value="F:3-dehydroquinate dehydratase activity"/>
    <property type="evidence" value="ECO:0007669"/>
    <property type="project" value="UniProtKB-UniRule"/>
</dbReference>
<dbReference type="GO" id="GO:0009423">
    <property type="term" value="P:chorismate biosynthetic process"/>
    <property type="evidence" value="ECO:0007669"/>
    <property type="project" value="UniProtKB-UniRule"/>
</dbReference>
<evidence type="ECO:0000313" key="6">
    <source>
        <dbReference type="EMBL" id="MBC6678771.1"/>
    </source>
</evidence>
<keyword evidence="5" id="KW-0028">Amino-acid biosynthesis</keyword>
<dbReference type="PANTHER" id="PTHR43699:SF1">
    <property type="entry name" value="3-DEHYDROQUINATE DEHYDRATASE"/>
    <property type="match status" value="1"/>
</dbReference>
<sequence length="272" mass="30658">MKTLTIGELELGSGMPKICIPLTGKSQEEVLKEARQAEELPCQLVEWRADYMLAEMKDMTLRQKGDELKQVLKYLRMELDLPIIFTIRTKKEGGQAELSKKEYFFINRLIAEARIADVMDIEAFDAPGKVDERSIRKFIALAHKHHTHVLLSNHDFEGTPDLVEMMTRFFVMQELGGDLMKLAVMPKKEEDVFCLLEVAALMRDTYGEIPFIAIAMGKLGATTRICGGEFGAVITFASGAEASAPGQLDAVTLQNFLLQYYQKDKEGKRDTE</sequence>
<dbReference type="PANTHER" id="PTHR43699">
    <property type="entry name" value="3-DEHYDROQUINATE DEHYDRATASE"/>
    <property type="match status" value="1"/>
</dbReference>
<keyword evidence="2 5" id="KW-0057">Aromatic amino acid biosynthesis</keyword>
<comment type="pathway">
    <text evidence="5">Metabolic intermediate biosynthesis; chorismate biosynthesis; chorismate from D-erythrose 4-phosphate and phosphoenolpyruvate: step 3/7.</text>
</comment>
<evidence type="ECO:0000313" key="7">
    <source>
        <dbReference type="Proteomes" id="UP000602647"/>
    </source>
</evidence>
<dbReference type="NCBIfam" id="TIGR01093">
    <property type="entry name" value="aroD"/>
    <property type="match status" value="1"/>
</dbReference>
<comment type="similarity">
    <text evidence="5">Belongs to the type-I 3-dehydroquinase family.</text>
</comment>
<organism evidence="6 7">
    <name type="scientific">Zhenpiania hominis</name>
    <dbReference type="NCBI Taxonomy" id="2763644"/>
    <lineage>
        <taxon>Bacteria</taxon>
        <taxon>Bacillati</taxon>
        <taxon>Bacillota</taxon>
        <taxon>Clostridia</taxon>
        <taxon>Peptostreptococcales</taxon>
        <taxon>Anaerovoracaceae</taxon>
        <taxon>Zhenpiania</taxon>
    </lineage>
</organism>
<feature type="binding site" evidence="5">
    <location>
        <position position="243"/>
    </location>
    <ligand>
        <name>3-dehydroquinate</name>
        <dbReference type="ChEBI" id="CHEBI:32364"/>
    </ligand>
</feature>
<dbReference type="Gene3D" id="3.20.20.70">
    <property type="entry name" value="Aldolase class I"/>
    <property type="match status" value="1"/>
</dbReference>
<evidence type="ECO:0000256" key="2">
    <source>
        <dbReference type="ARBA" id="ARBA00023141"/>
    </source>
</evidence>
<comment type="caution">
    <text evidence="6">The sequence shown here is derived from an EMBL/GenBank/DDBJ whole genome shotgun (WGS) entry which is preliminary data.</text>
</comment>
<dbReference type="GO" id="GO:0046279">
    <property type="term" value="P:3,4-dihydroxybenzoate biosynthetic process"/>
    <property type="evidence" value="ECO:0007669"/>
    <property type="project" value="TreeGrafter"/>
</dbReference>
<dbReference type="GO" id="GO:0009073">
    <property type="term" value="P:aromatic amino acid family biosynthetic process"/>
    <property type="evidence" value="ECO:0007669"/>
    <property type="project" value="UniProtKB-KW"/>
</dbReference>
<feature type="active site" description="Proton donor/acceptor" evidence="5">
    <location>
        <position position="154"/>
    </location>
</feature>
<dbReference type="InterPro" id="IPR001381">
    <property type="entry name" value="DHquinase_I"/>
</dbReference>
<dbReference type="CDD" id="cd00502">
    <property type="entry name" value="DHQase_I"/>
    <property type="match status" value="1"/>
</dbReference>
<dbReference type="EC" id="4.2.1.10" evidence="5"/>
<comment type="catalytic activity">
    <reaction evidence="1 5">
        <text>3-dehydroquinate = 3-dehydroshikimate + H2O</text>
        <dbReference type="Rhea" id="RHEA:21096"/>
        <dbReference type="ChEBI" id="CHEBI:15377"/>
        <dbReference type="ChEBI" id="CHEBI:16630"/>
        <dbReference type="ChEBI" id="CHEBI:32364"/>
        <dbReference type="EC" id="4.2.1.10"/>
    </reaction>
</comment>
<feature type="binding site" evidence="5">
    <location>
        <position position="224"/>
    </location>
    <ligand>
        <name>3-dehydroquinate</name>
        <dbReference type="ChEBI" id="CHEBI:32364"/>
    </ligand>
</feature>
<keyword evidence="7" id="KW-1185">Reference proteome</keyword>
<dbReference type="InterPro" id="IPR013785">
    <property type="entry name" value="Aldolase_TIM"/>
</dbReference>
<keyword evidence="4 5" id="KW-0704">Schiff base</keyword>
<reference evidence="6" key="1">
    <citation type="submission" date="2020-08" db="EMBL/GenBank/DDBJ databases">
        <title>Genome public.</title>
        <authorList>
            <person name="Liu C."/>
            <person name="Sun Q."/>
        </authorList>
    </citation>
    <scope>NUCLEOTIDE SEQUENCE</scope>
    <source>
        <strain evidence="6">BX12</strain>
    </source>
</reference>
<evidence type="ECO:0000256" key="4">
    <source>
        <dbReference type="ARBA" id="ARBA00023270"/>
    </source>
</evidence>
<feature type="binding site" evidence="5">
    <location>
        <position position="88"/>
    </location>
    <ligand>
        <name>3-dehydroquinate</name>
        <dbReference type="ChEBI" id="CHEBI:32364"/>
    </ligand>
</feature>
<evidence type="ECO:0000256" key="5">
    <source>
        <dbReference type="HAMAP-Rule" id="MF_00214"/>
    </source>
</evidence>
<comment type="subunit">
    <text evidence="5">Homodimer.</text>
</comment>
<dbReference type="AlphaFoldDB" id="A0A923NIT1"/>
<dbReference type="EMBL" id="JACRYT010000002">
    <property type="protein sequence ID" value="MBC6678771.1"/>
    <property type="molecule type" value="Genomic_DNA"/>
</dbReference>
<proteinExistence type="inferred from homology"/>
<feature type="binding site" evidence="5">
    <location>
        <begin position="46"/>
        <end position="48"/>
    </location>
    <ligand>
        <name>3-dehydroquinate</name>
        <dbReference type="ChEBI" id="CHEBI:32364"/>
    </ligand>
</feature>
<dbReference type="InterPro" id="IPR050146">
    <property type="entry name" value="Type-I_3-dehydroquinase"/>
</dbReference>
<evidence type="ECO:0000256" key="1">
    <source>
        <dbReference type="ARBA" id="ARBA00001864"/>
    </source>
</evidence>
<feature type="active site" description="Schiff-base intermediate with substrate" evidence="5">
    <location>
        <position position="181"/>
    </location>
</feature>
<dbReference type="Pfam" id="PF01487">
    <property type="entry name" value="DHquinase_I"/>
    <property type="match status" value="1"/>
</dbReference>
<dbReference type="HAMAP" id="MF_00214">
    <property type="entry name" value="AroD"/>
    <property type="match status" value="1"/>
</dbReference>